<proteinExistence type="predicted"/>
<protein>
    <submittedName>
        <fullName evidence="2">Uncharacterized protein</fullName>
    </submittedName>
</protein>
<evidence type="ECO:0000256" key="1">
    <source>
        <dbReference type="SAM" id="MobiDB-lite"/>
    </source>
</evidence>
<sequence>MITAQGGTAPHRLAARHVGVVRPPPPVSAAGSGGAGKGVSSDKAKATILKLRMERMEQLRRQQKGEIKRAGLLCAAAMGAFRKEWTAFKDTFVEQLERTEKTLVSVIAEASPEAHAAVVAHLHPPISSSHPVAKEINALCDSMDSVAKVLQMQWFTFGCFSQGPVPMVGASRRYLDPVVNVATYTQLGTKLKQYVEFASAVNLVNTELRLPNLIQHTSVAVMAANSSYMLKLDRLFDAVRLIRSPFHTHIRTLSLALRIILTVDVCREEMTGMMEKFDRLAKRHTQRCFQYIYHTVSIGRRFAKVLHGAQASKMRRYTEEELERMALDEHAQQVERNVPLTDASNRPCGTCGVPMYCEDCSIKGSHSGELLNLLEERRSLMIAFTARRVEHFSALSVVAEDTLKILKRYKLAAPSANSTKPSRQALALTAAVTEKARMMSDFVFQAERQLRHEGSRRANTLANTSASGDGKDLSISQHQSQHPNIDWSPQHPQSAHTVGGPGQRKSIAAGHSYLHAAKPPPITQLFAEPSPPLIGPFGESVFPTEFYFKHRRAHTAQEERRRIMQQNATVMQEISTGALLPCLTSPSTSPLSSSVPATPARGVVVTARLESASPRIRKEPQYLSARLTTPMHARQH</sequence>
<accession>A0A0S4JCJ9</accession>
<dbReference type="AlphaFoldDB" id="A0A0S4JCJ9"/>
<evidence type="ECO:0000313" key="2">
    <source>
        <dbReference type="EMBL" id="CUG86026.1"/>
    </source>
</evidence>
<gene>
    <name evidence="2" type="ORF">BSAL_91360</name>
</gene>
<evidence type="ECO:0000313" key="3">
    <source>
        <dbReference type="Proteomes" id="UP000051952"/>
    </source>
</evidence>
<feature type="region of interest" description="Disordered" evidence="1">
    <location>
        <begin position="454"/>
        <end position="506"/>
    </location>
</feature>
<organism evidence="2 3">
    <name type="scientific">Bodo saltans</name>
    <name type="common">Flagellated protozoan</name>
    <dbReference type="NCBI Taxonomy" id="75058"/>
    <lineage>
        <taxon>Eukaryota</taxon>
        <taxon>Discoba</taxon>
        <taxon>Euglenozoa</taxon>
        <taxon>Kinetoplastea</taxon>
        <taxon>Metakinetoplastina</taxon>
        <taxon>Eubodonida</taxon>
        <taxon>Bodonidae</taxon>
        <taxon>Bodo</taxon>
    </lineage>
</organism>
<feature type="compositionally biased region" description="Polar residues" evidence="1">
    <location>
        <begin position="457"/>
        <end position="467"/>
    </location>
</feature>
<dbReference type="EMBL" id="CYKH01001231">
    <property type="protein sequence ID" value="CUG86026.1"/>
    <property type="molecule type" value="Genomic_DNA"/>
</dbReference>
<reference evidence="3" key="1">
    <citation type="submission" date="2015-09" db="EMBL/GenBank/DDBJ databases">
        <authorList>
            <consortium name="Pathogen Informatics"/>
        </authorList>
    </citation>
    <scope>NUCLEOTIDE SEQUENCE [LARGE SCALE GENOMIC DNA]</scope>
    <source>
        <strain evidence="3">Lake Konstanz</strain>
    </source>
</reference>
<dbReference type="VEuPathDB" id="TriTrypDB:BSAL_91360"/>
<name>A0A0S4JCJ9_BODSA</name>
<keyword evidence="3" id="KW-1185">Reference proteome</keyword>
<feature type="compositionally biased region" description="Polar residues" evidence="1">
    <location>
        <begin position="474"/>
        <end position="483"/>
    </location>
</feature>
<feature type="region of interest" description="Disordered" evidence="1">
    <location>
        <begin position="1"/>
        <end position="41"/>
    </location>
</feature>
<dbReference type="Proteomes" id="UP000051952">
    <property type="component" value="Unassembled WGS sequence"/>
</dbReference>